<feature type="transmembrane region" description="Helical" evidence="2">
    <location>
        <begin position="83"/>
        <end position="109"/>
    </location>
</feature>
<comment type="caution">
    <text evidence="3">The sequence shown here is derived from an EMBL/GenBank/DDBJ whole genome shotgun (WGS) entry which is preliminary data.</text>
</comment>
<evidence type="ECO:0000313" key="4">
    <source>
        <dbReference type="Proteomes" id="UP000598297"/>
    </source>
</evidence>
<dbReference type="AlphaFoldDB" id="A0A964UQV4"/>
<reference evidence="3" key="1">
    <citation type="submission" date="2020-01" db="EMBL/GenBank/DDBJ databases">
        <title>Whole-genome analyses of novel actinobacteria.</title>
        <authorList>
            <person name="Sahin N."/>
        </authorList>
    </citation>
    <scope>NUCLEOTIDE SEQUENCE</scope>
    <source>
        <strain evidence="3">YC537</strain>
    </source>
</reference>
<keyword evidence="2" id="KW-1133">Transmembrane helix</keyword>
<evidence type="ECO:0000256" key="1">
    <source>
        <dbReference type="SAM" id="MobiDB-lite"/>
    </source>
</evidence>
<sequence>MAGAGQDAGDGAQGWQQRPHQPPRSTSPGASRGLAISALVLGIVACALFWTVVGGFLLGLLAVVLGIVAALRGRSGPGSGRGMAVGGAVLGALAMIGAGLILVVGLALWNSDSVEDFKQCLREARSDADRHSCELKFDREYDKDWRDLGT</sequence>
<keyword evidence="4" id="KW-1185">Reference proteome</keyword>
<feature type="compositionally biased region" description="Gly residues" evidence="1">
    <location>
        <begin position="1"/>
        <end position="12"/>
    </location>
</feature>
<protein>
    <submittedName>
        <fullName evidence="3">DUF4190 domain-containing protein</fullName>
    </submittedName>
</protein>
<evidence type="ECO:0000256" key="2">
    <source>
        <dbReference type="SAM" id="Phobius"/>
    </source>
</evidence>
<organism evidence="3 4">
    <name type="scientific">Streptomyces boluensis</name>
    <dbReference type="NCBI Taxonomy" id="1775135"/>
    <lineage>
        <taxon>Bacteria</taxon>
        <taxon>Bacillati</taxon>
        <taxon>Actinomycetota</taxon>
        <taxon>Actinomycetes</taxon>
        <taxon>Kitasatosporales</taxon>
        <taxon>Streptomycetaceae</taxon>
        <taxon>Streptomyces</taxon>
    </lineage>
</organism>
<evidence type="ECO:0000313" key="3">
    <source>
        <dbReference type="EMBL" id="NBE53591.1"/>
    </source>
</evidence>
<accession>A0A964UQV4</accession>
<gene>
    <name evidence="3" type="ORF">GUY60_19630</name>
</gene>
<feature type="transmembrane region" description="Helical" evidence="2">
    <location>
        <begin position="38"/>
        <end position="71"/>
    </location>
</feature>
<dbReference type="EMBL" id="JAAAHS010000151">
    <property type="protein sequence ID" value="NBE53591.1"/>
    <property type="molecule type" value="Genomic_DNA"/>
</dbReference>
<keyword evidence="2" id="KW-0812">Transmembrane</keyword>
<name>A0A964UQV4_9ACTN</name>
<keyword evidence="2" id="KW-0472">Membrane</keyword>
<proteinExistence type="predicted"/>
<dbReference type="RefSeq" id="WP_161699634.1">
    <property type="nucleotide sequence ID" value="NZ_JAAAHS010000151.1"/>
</dbReference>
<dbReference type="Proteomes" id="UP000598297">
    <property type="component" value="Unassembled WGS sequence"/>
</dbReference>
<feature type="region of interest" description="Disordered" evidence="1">
    <location>
        <begin position="1"/>
        <end position="29"/>
    </location>
</feature>